<evidence type="ECO:0000256" key="1">
    <source>
        <dbReference type="ARBA" id="ARBA00001946"/>
    </source>
</evidence>
<dbReference type="PANTHER" id="PTHR33571">
    <property type="entry name" value="SSL8005 PROTEIN"/>
    <property type="match status" value="1"/>
</dbReference>
<keyword evidence="6" id="KW-0067">ATP-binding</keyword>
<protein>
    <submittedName>
        <fullName evidence="9">Nucleotidyltransferase domain-containing protein</fullName>
    </submittedName>
</protein>
<dbReference type="Gene3D" id="3.30.460.10">
    <property type="entry name" value="Beta Polymerase, domain 2"/>
    <property type="match status" value="1"/>
</dbReference>
<keyword evidence="7" id="KW-0460">Magnesium</keyword>
<dbReference type="CDD" id="cd05403">
    <property type="entry name" value="NT_KNTase_like"/>
    <property type="match status" value="1"/>
</dbReference>
<evidence type="ECO:0000256" key="2">
    <source>
        <dbReference type="ARBA" id="ARBA00022679"/>
    </source>
</evidence>
<keyword evidence="3" id="KW-0548">Nucleotidyltransferase</keyword>
<dbReference type="EMBL" id="JASJEX010000002">
    <property type="protein sequence ID" value="MDJ1129495.1"/>
    <property type="molecule type" value="Genomic_DNA"/>
</dbReference>
<evidence type="ECO:0000256" key="5">
    <source>
        <dbReference type="ARBA" id="ARBA00022741"/>
    </source>
</evidence>
<evidence type="ECO:0000256" key="6">
    <source>
        <dbReference type="ARBA" id="ARBA00022840"/>
    </source>
</evidence>
<reference evidence="9" key="1">
    <citation type="submission" date="2023-05" db="EMBL/GenBank/DDBJ databases">
        <title>[olsenella] sp. nov., isolated from a pig farm feces dump.</title>
        <authorList>
            <person name="Chang Y.-H."/>
        </authorList>
    </citation>
    <scope>NUCLEOTIDE SEQUENCE</scope>
    <source>
        <strain evidence="9">YH-ols2217</strain>
    </source>
</reference>
<accession>A0ABT6ZKD8</accession>
<dbReference type="InterPro" id="IPR052038">
    <property type="entry name" value="Type-VII_TA_antitoxin"/>
</dbReference>
<keyword evidence="2" id="KW-0808">Transferase</keyword>
<keyword evidence="4" id="KW-0479">Metal-binding</keyword>
<comment type="cofactor">
    <cofactor evidence="1">
        <name>Mg(2+)</name>
        <dbReference type="ChEBI" id="CHEBI:18420"/>
    </cofactor>
</comment>
<evidence type="ECO:0000256" key="4">
    <source>
        <dbReference type="ARBA" id="ARBA00022723"/>
    </source>
</evidence>
<dbReference type="RefSeq" id="WP_283713783.1">
    <property type="nucleotide sequence ID" value="NZ_JASJEX010000002.1"/>
</dbReference>
<proteinExistence type="predicted"/>
<name>A0ABT6ZKD8_9ACTN</name>
<organism evidence="9 10">
    <name type="scientific">Kribbibacterium absianum</name>
    <dbReference type="NCBI Taxonomy" id="3044210"/>
    <lineage>
        <taxon>Bacteria</taxon>
        <taxon>Bacillati</taxon>
        <taxon>Actinomycetota</taxon>
        <taxon>Coriobacteriia</taxon>
        <taxon>Coriobacteriales</taxon>
        <taxon>Kribbibacteriaceae</taxon>
        <taxon>Kribbibacterium</taxon>
    </lineage>
</organism>
<dbReference type="PANTHER" id="PTHR33571:SF14">
    <property type="entry name" value="PROTEIN ADENYLYLTRANSFERASE MJ0435-RELATED"/>
    <property type="match status" value="1"/>
</dbReference>
<evidence type="ECO:0000313" key="9">
    <source>
        <dbReference type="EMBL" id="MDJ1129495.1"/>
    </source>
</evidence>
<comment type="caution">
    <text evidence="9">The sequence shown here is derived from an EMBL/GenBank/DDBJ whole genome shotgun (WGS) entry which is preliminary data.</text>
</comment>
<dbReference type="Proteomes" id="UP001431693">
    <property type="component" value="Unassembled WGS sequence"/>
</dbReference>
<dbReference type="SUPFAM" id="SSF81301">
    <property type="entry name" value="Nucleotidyltransferase"/>
    <property type="match status" value="1"/>
</dbReference>
<keyword evidence="5" id="KW-0547">Nucleotide-binding</keyword>
<evidence type="ECO:0000256" key="3">
    <source>
        <dbReference type="ARBA" id="ARBA00022695"/>
    </source>
</evidence>
<dbReference type="InterPro" id="IPR043519">
    <property type="entry name" value="NT_sf"/>
</dbReference>
<keyword evidence="10" id="KW-1185">Reference proteome</keyword>
<evidence type="ECO:0000313" key="10">
    <source>
        <dbReference type="Proteomes" id="UP001431693"/>
    </source>
</evidence>
<evidence type="ECO:0000256" key="7">
    <source>
        <dbReference type="ARBA" id="ARBA00022842"/>
    </source>
</evidence>
<gene>
    <name evidence="9" type="ORF">QJ043_05300</name>
</gene>
<dbReference type="InterPro" id="IPR041633">
    <property type="entry name" value="Polbeta"/>
</dbReference>
<sequence>MHSACRGRPVSAAFLFGSYARGEATAESDVDLRIECTGCYRFSDVLDIQEALERELGLSVDVLSKPKRLMAPEFRAALDRDERLICVTQ</sequence>
<evidence type="ECO:0000259" key="8">
    <source>
        <dbReference type="Pfam" id="PF18765"/>
    </source>
</evidence>
<dbReference type="Pfam" id="PF18765">
    <property type="entry name" value="Polbeta"/>
    <property type="match status" value="1"/>
</dbReference>
<feature type="domain" description="Polymerase beta nucleotidyltransferase" evidence="8">
    <location>
        <begin position="9"/>
        <end position="76"/>
    </location>
</feature>